<evidence type="ECO:0000256" key="1">
    <source>
        <dbReference type="SAM" id="MobiDB-lite"/>
    </source>
</evidence>
<dbReference type="InterPro" id="IPR016137">
    <property type="entry name" value="RGS"/>
</dbReference>
<reference evidence="3 4" key="1">
    <citation type="journal article" date="2014" name="Genome Biol. Evol.">
        <title>The secreted proteins of Achlya hypogyna and Thraustotheca clavata identify the ancestral oomycete secretome and reveal gene acquisitions by horizontal gene transfer.</title>
        <authorList>
            <person name="Misner I."/>
            <person name="Blouin N."/>
            <person name="Leonard G."/>
            <person name="Richards T.A."/>
            <person name="Lane C.E."/>
        </authorList>
    </citation>
    <scope>NUCLEOTIDE SEQUENCE [LARGE SCALE GENOMIC DNA]</scope>
    <source>
        <strain evidence="3 4">ATCC 34112</strain>
    </source>
</reference>
<protein>
    <recommendedName>
        <fullName evidence="2">RGS domain-containing protein</fullName>
    </recommendedName>
</protein>
<dbReference type="Gene3D" id="1.10.167.10">
    <property type="entry name" value="Regulator of G-protein Signalling 4, domain 2"/>
    <property type="match status" value="1"/>
</dbReference>
<sequence>MNFLKKTDGLDNWLFGDEGRPLAPTAASSTPPKSTPPSPAQRTKLAQAALAIQDKYKKMALNNKNYKAIATTYPIPLSKKFRKYLRDKQRHESTDQKQRRLLQLSHSRSQAPFSLHDIVKDPKKLPHLLEFLSKSDQVNKYHQVLLFLIELETLRTQSQQSQLLKLYNKYFDPKSEFNISPTLELTIELEQLVLASIQNEEVGWLGFRPIQKLAFKRLTREELPRFLKSKE</sequence>
<organism evidence="3 4">
    <name type="scientific">Thraustotheca clavata</name>
    <dbReference type="NCBI Taxonomy" id="74557"/>
    <lineage>
        <taxon>Eukaryota</taxon>
        <taxon>Sar</taxon>
        <taxon>Stramenopiles</taxon>
        <taxon>Oomycota</taxon>
        <taxon>Saprolegniomycetes</taxon>
        <taxon>Saprolegniales</taxon>
        <taxon>Achlyaceae</taxon>
        <taxon>Thraustotheca</taxon>
    </lineage>
</organism>
<dbReference type="SUPFAM" id="SSF48097">
    <property type="entry name" value="Regulator of G-protein signaling, RGS"/>
    <property type="match status" value="1"/>
</dbReference>
<dbReference type="Proteomes" id="UP000243217">
    <property type="component" value="Unassembled WGS sequence"/>
</dbReference>
<dbReference type="OrthoDB" id="10465374at2759"/>
<dbReference type="InterPro" id="IPR044926">
    <property type="entry name" value="RGS_subdomain_2"/>
</dbReference>
<feature type="non-terminal residue" evidence="3">
    <location>
        <position position="231"/>
    </location>
</feature>
<feature type="compositionally biased region" description="Low complexity" evidence="1">
    <location>
        <begin position="23"/>
        <end position="32"/>
    </location>
</feature>
<name>A0A1W0A101_9STRA</name>
<accession>A0A1W0A101</accession>
<gene>
    <name evidence="3" type="ORF">THRCLA_03778</name>
</gene>
<feature type="region of interest" description="Disordered" evidence="1">
    <location>
        <begin position="1"/>
        <end position="45"/>
    </location>
</feature>
<keyword evidence="4" id="KW-1185">Reference proteome</keyword>
<evidence type="ECO:0000259" key="2">
    <source>
        <dbReference type="PROSITE" id="PS50132"/>
    </source>
</evidence>
<dbReference type="PROSITE" id="PS50132">
    <property type="entry name" value="RGS"/>
    <property type="match status" value="1"/>
</dbReference>
<evidence type="ECO:0000313" key="3">
    <source>
        <dbReference type="EMBL" id="OQS03937.1"/>
    </source>
</evidence>
<dbReference type="AlphaFoldDB" id="A0A1W0A101"/>
<feature type="domain" description="RGS" evidence="2">
    <location>
        <begin position="114"/>
        <end position="231"/>
    </location>
</feature>
<dbReference type="Pfam" id="PF00615">
    <property type="entry name" value="RGS"/>
    <property type="match status" value="1"/>
</dbReference>
<dbReference type="EMBL" id="JNBS01000715">
    <property type="protein sequence ID" value="OQS03937.1"/>
    <property type="molecule type" value="Genomic_DNA"/>
</dbReference>
<evidence type="ECO:0000313" key="4">
    <source>
        <dbReference type="Proteomes" id="UP000243217"/>
    </source>
</evidence>
<proteinExistence type="predicted"/>
<dbReference type="InterPro" id="IPR036305">
    <property type="entry name" value="RGS_sf"/>
</dbReference>
<comment type="caution">
    <text evidence="3">The sequence shown here is derived from an EMBL/GenBank/DDBJ whole genome shotgun (WGS) entry which is preliminary data.</text>
</comment>